<dbReference type="Proteomes" id="UP000276254">
    <property type="component" value="Plasmid unnamed1"/>
</dbReference>
<dbReference type="PANTHER" id="PTHR43975">
    <property type="entry name" value="ZGC:101858"/>
    <property type="match status" value="1"/>
</dbReference>
<organism evidence="2 3">
    <name type="scientific">Sphingomonas paeninsulae</name>
    <dbReference type="NCBI Taxonomy" id="2319844"/>
    <lineage>
        <taxon>Bacteria</taxon>
        <taxon>Pseudomonadati</taxon>
        <taxon>Pseudomonadota</taxon>
        <taxon>Alphaproteobacteria</taxon>
        <taxon>Sphingomonadales</taxon>
        <taxon>Sphingomonadaceae</taxon>
        <taxon>Sphingomonas</taxon>
    </lineage>
</organism>
<dbReference type="RefSeq" id="WP_121151689.1">
    <property type="nucleotide sequence ID" value="NZ_CP032828.1"/>
</dbReference>
<dbReference type="NCBIfam" id="NF005909">
    <property type="entry name" value="PRK07890.1"/>
    <property type="match status" value="1"/>
</dbReference>
<accession>A0A494TJF6</accession>
<dbReference type="KEGG" id="spha:D3Y57_04375"/>
<keyword evidence="3" id="KW-1185">Reference proteome</keyword>
<dbReference type="InterPro" id="IPR036291">
    <property type="entry name" value="NAD(P)-bd_dom_sf"/>
</dbReference>
<dbReference type="FunFam" id="3.40.50.720:FF:000084">
    <property type="entry name" value="Short-chain dehydrogenase reductase"/>
    <property type="match status" value="1"/>
</dbReference>
<evidence type="ECO:0000313" key="3">
    <source>
        <dbReference type="Proteomes" id="UP000276254"/>
    </source>
</evidence>
<geneLocation type="plasmid" evidence="2">
    <name>unnamed1</name>
</geneLocation>
<dbReference type="PRINTS" id="PR00080">
    <property type="entry name" value="SDRFAMILY"/>
</dbReference>
<evidence type="ECO:0000256" key="1">
    <source>
        <dbReference type="ARBA" id="ARBA00006484"/>
    </source>
</evidence>
<sequence>MILANKVTIISGIGPGLGTALAEIAAAEGASVAICARTPAKLAACEAAIGGSARVLSVPTDITDPAQCAAFADKVMAVFGRIDVLINSAYVTGEYGPVLSVDLDEWRKALDVNLFGTMNMTRAVVPHMTAGGGGSIVNVNTKVARMPQDTLGGYAVSKAALRMATTQLAKELHGTGVRINSAFPGWMWGKTVADGLQEVADQRGVSVEQVRDEIAKAIPIGRMPEDREVAKAIIALASDYFTATTGACVDLSGGEYMPL</sequence>
<evidence type="ECO:0000313" key="2">
    <source>
        <dbReference type="EMBL" id="AYJ85265.1"/>
    </source>
</evidence>
<dbReference type="AlphaFoldDB" id="A0A494TJF6"/>
<dbReference type="SUPFAM" id="SSF51735">
    <property type="entry name" value="NAD(P)-binding Rossmann-fold domains"/>
    <property type="match status" value="1"/>
</dbReference>
<comment type="similarity">
    <text evidence="1">Belongs to the short-chain dehydrogenases/reductases (SDR) family.</text>
</comment>
<dbReference type="PANTHER" id="PTHR43975:SF2">
    <property type="entry name" value="EG:BACR7A4.14 PROTEIN-RELATED"/>
    <property type="match status" value="1"/>
</dbReference>
<reference evidence="2 3" key="1">
    <citation type="submission" date="2018-09" db="EMBL/GenBank/DDBJ databases">
        <title>Sphingomonas peninsula sp. nov., isolated from fildes peninsula, Antarctic soil.</title>
        <authorList>
            <person name="Yingchao G."/>
        </authorList>
    </citation>
    <scope>NUCLEOTIDE SEQUENCE [LARGE SCALE GENOMIC DNA]</scope>
    <source>
        <strain evidence="2 3">YZ-8</strain>
        <plasmid evidence="2 3">unnamed1</plasmid>
    </source>
</reference>
<dbReference type="InterPro" id="IPR002347">
    <property type="entry name" value="SDR_fam"/>
</dbReference>
<dbReference type="EMBL" id="CP032828">
    <property type="protein sequence ID" value="AYJ85265.1"/>
    <property type="molecule type" value="Genomic_DNA"/>
</dbReference>
<dbReference type="OrthoDB" id="8959163at2"/>
<protein>
    <submittedName>
        <fullName evidence="2">SDR family oxidoreductase</fullName>
    </submittedName>
</protein>
<proteinExistence type="inferred from homology"/>
<keyword evidence="2" id="KW-0614">Plasmid</keyword>
<dbReference type="Gene3D" id="3.40.50.720">
    <property type="entry name" value="NAD(P)-binding Rossmann-like Domain"/>
    <property type="match status" value="1"/>
</dbReference>
<gene>
    <name evidence="2" type="ORF">D3Y57_04375</name>
</gene>
<dbReference type="Pfam" id="PF13561">
    <property type="entry name" value="adh_short_C2"/>
    <property type="match status" value="1"/>
</dbReference>
<dbReference type="CDD" id="cd05233">
    <property type="entry name" value="SDR_c"/>
    <property type="match status" value="1"/>
</dbReference>
<name>A0A494TJF6_SPHPE</name>
<dbReference type="PRINTS" id="PR00081">
    <property type="entry name" value="GDHRDH"/>
</dbReference>